<dbReference type="PANTHER" id="PTHR21198:SF2">
    <property type="entry name" value="GLUTAMATE RACEMASE"/>
    <property type="match status" value="1"/>
</dbReference>
<reference evidence="8 9" key="1">
    <citation type="journal article" date="2009" name="Stand. Genomic Sci.">
        <title>Complete genome sequence of Desulfotomaculum acetoxidans type strain (5575).</title>
        <authorList>
            <person name="Spring S."/>
            <person name="Lapidus A."/>
            <person name="Schroder M."/>
            <person name="Gleim D."/>
            <person name="Sims D."/>
            <person name="Meincke L."/>
            <person name="Glavina Del Rio T."/>
            <person name="Tice H."/>
            <person name="Copeland A."/>
            <person name="Cheng J.F."/>
            <person name="Lucas S."/>
            <person name="Chen F."/>
            <person name="Nolan M."/>
            <person name="Bruce D."/>
            <person name="Goodwin L."/>
            <person name="Pitluck S."/>
            <person name="Ivanova N."/>
            <person name="Mavromatis K."/>
            <person name="Mikhailova N."/>
            <person name="Pati A."/>
            <person name="Chen A."/>
            <person name="Palaniappan K."/>
            <person name="Land M."/>
            <person name="Hauser L."/>
            <person name="Chang Y.J."/>
            <person name="Jeffries C.D."/>
            <person name="Chain P."/>
            <person name="Saunders E."/>
            <person name="Brettin T."/>
            <person name="Detter J.C."/>
            <person name="Goker M."/>
            <person name="Bristow J."/>
            <person name="Eisen J.A."/>
            <person name="Markowitz V."/>
            <person name="Hugenholtz P."/>
            <person name="Kyrpides N.C."/>
            <person name="Klenk H.P."/>
            <person name="Han C."/>
        </authorList>
    </citation>
    <scope>NUCLEOTIDE SEQUENCE [LARGE SCALE GENOMIC DNA]</scope>
    <source>
        <strain evidence="9">ATCC 49208 / DSM 771 / VKM B-1644</strain>
    </source>
</reference>
<accession>C8VX36</accession>
<dbReference type="InterPro" id="IPR033134">
    <property type="entry name" value="Asp/Glu_racemase_AS_2"/>
</dbReference>
<feature type="binding site" evidence="7">
    <location>
        <begin position="75"/>
        <end position="76"/>
    </location>
    <ligand>
        <name>substrate</name>
    </ligand>
</feature>
<dbReference type="Pfam" id="PF01177">
    <property type="entry name" value="Asp_Glu_race"/>
    <property type="match status" value="1"/>
</dbReference>
<comment type="catalytic activity">
    <reaction evidence="1 7">
        <text>L-glutamate = D-glutamate</text>
        <dbReference type="Rhea" id="RHEA:12813"/>
        <dbReference type="ChEBI" id="CHEBI:29985"/>
        <dbReference type="ChEBI" id="CHEBI:29986"/>
        <dbReference type="EC" id="5.1.1.3"/>
    </reaction>
</comment>
<dbReference type="PROSITE" id="PS00924">
    <property type="entry name" value="ASP_GLU_RACEMASE_2"/>
    <property type="match status" value="1"/>
</dbReference>
<dbReference type="FunFam" id="3.40.50.1860:FF:000001">
    <property type="entry name" value="Glutamate racemase"/>
    <property type="match status" value="1"/>
</dbReference>
<keyword evidence="3 7" id="KW-0133">Cell shape</keyword>
<dbReference type="GO" id="GO:0009252">
    <property type="term" value="P:peptidoglycan biosynthetic process"/>
    <property type="evidence" value="ECO:0007669"/>
    <property type="project" value="UniProtKB-UniRule"/>
</dbReference>
<evidence type="ECO:0000313" key="8">
    <source>
        <dbReference type="EMBL" id="ACV62612.1"/>
    </source>
</evidence>
<dbReference type="EMBL" id="CP001720">
    <property type="protein sequence ID" value="ACV62612.1"/>
    <property type="molecule type" value="Genomic_DNA"/>
</dbReference>
<dbReference type="GO" id="GO:0071555">
    <property type="term" value="P:cell wall organization"/>
    <property type="evidence" value="ECO:0007669"/>
    <property type="project" value="UniProtKB-KW"/>
</dbReference>
<gene>
    <name evidence="7" type="primary">murI</name>
    <name evidence="8" type="ordered locus">Dtox_1755</name>
</gene>
<comment type="function">
    <text evidence="7">Provides the (R)-glutamate required for cell wall biosynthesis.</text>
</comment>
<dbReference type="OrthoDB" id="9801055at2"/>
<dbReference type="HOGENOM" id="CLU_052344_1_0_9"/>
<feature type="active site" description="Proton donor/acceptor" evidence="7">
    <location>
        <position position="184"/>
    </location>
</feature>
<comment type="pathway">
    <text evidence="7">Cell wall biogenesis; peptidoglycan biosynthesis.</text>
</comment>
<dbReference type="eggNOG" id="COG0796">
    <property type="taxonomic scope" value="Bacteria"/>
</dbReference>
<dbReference type="STRING" id="485916.Dtox_1755"/>
<keyword evidence="5 7" id="KW-0413">Isomerase</keyword>
<dbReference type="Proteomes" id="UP000002217">
    <property type="component" value="Chromosome"/>
</dbReference>
<comment type="similarity">
    <text evidence="7">Belongs to the aspartate/glutamate racemases family.</text>
</comment>
<name>C8VX36_DESAS</name>
<dbReference type="GO" id="GO:0008360">
    <property type="term" value="P:regulation of cell shape"/>
    <property type="evidence" value="ECO:0007669"/>
    <property type="project" value="UniProtKB-KW"/>
</dbReference>
<dbReference type="NCBIfam" id="TIGR00067">
    <property type="entry name" value="glut_race"/>
    <property type="match status" value="1"/>
</dbReference>
<dbReference type="RefSeq" id="WP_015757323.1">
    <property type="nucleotide sequence ID" value="NC_013216.1"/>
</dbReference>
<sequence length="266" mass="29070">MIKPAAIGLFDSGVGGLSIMKEVRKLLPEEDLIYFADSAYCPYGIKTPEVIRARCFSICDFLLKEGVKLIVVASNTTSVAGLDLIRKHYRIPIVGVEPAIKPAAELSRNGKIGILATGVTINGERFSSLVERFGSNIEVFTQPCPGLVELVEEGKLDCPQTEALLHRYMDPMLVHGSDTIVLGCTHYPFLRSLVEKIAGPQITVIDTGEAVARQVSRIVNTLNQISTGKQGKEIFYTSGSTAKVTPIIQELWQDKSLTVKHIELNT</sequence>
<dbReference type="GO" id="GO:0008881">
    <property type="term" value="F:glutamate racemase activity"/>
    <property type="evidence" value="ECO:0007669"/>
    <property type="project" value="UniProtKB-UniRule"/>
</dbReference>
<dbReference type="SUPFAM" id="SSF53681">
    <property type="entry name" value="Aspartate/glutamate racemase"/>
    <property type="match status" value="2"/>
</dbReference>
<evidence type="ECO:0000256" key="7">
    <source>
        <dbReference type="HAMAP-Rule" id="MF_00258"/>
    </source>
</evidence>
<dbReference type="InterPro" id="IPR015942">
    <property type="entry name" value="Asp/Glu/hydantoin_racemase"/>
</dbReference>
<evidence type="ECO:0000256" key="6">
    <source>
        <dbReference type="ARBA" id="ARBA00023316"/>
    </source>
</evidence>
<keyword evidence="6 7" id="KW-0961">Cell wall biogenesis/degradation</keyword>
<dbReference type="HAMAP" id="MF_00258">
    <property type="entry name" value="Glu_racemase"/>
    <property type="match status" value="1"/>
</dbReference>
<evidence type="ECO:0000256" key="4">
    <source>
        <dbReference type="ARBA" id="ARBA00022984"/>
    </source>
</evidence>
<dbReference type="PANTHER" id="PTHR21198">
    <property type="entry name" value="GLUTAMATE RACEMASE"/>
    <property type="match status" value="1"/>
</dbReference>
<evidence type="ECO:0000256" key="3">
    <source>
        <dbReference type="ARBA" id="ARBA00022960"/>
    </source>
</evidence>
<protein>
    <recommendedName>
        <fullName evidence="2 7">Glutamate racemase</fullName>
        <ecNumber evidence="2 7">5.1.1.3</ecNumber>
    </recommendedName>
</protein>
<dbReference type="Gene3D" id="3.40.50.1860">
    <property type="match status" value="2"/>
</dbReference>
<proteinExistence type="inferred from homology"/>
<dbReference type="InterPro" id="IPR004391">
    <property type="entry name" value="Glu_race"/>
</dbReference>
<dbReference type="UniPathway" id="UPA00219"/>
<feature type="binding site" evidence="7">
    <location>
        <begin position="185"/>
        <end position="186"/>
    </location>
    <ligand>
        <name>substrate</name>
    </ligand>
</feature>
<dbReference type="InterPro" id="IPR001920">
    <property type="entry name" value="Asp/Glu_race"/>
</dbReference>
<evidence type="ECO:0000256" key="1">
    <source>
        <dbReference type="ARBA" id="ARBA00001602"/>
    </source>
</evidence>
<keyword evidence="9" id="KW-1185">Reference proteome</keyword>
<comment type="caution">
    <text evidence="7">Lacks conserved residue(s) required for the propagation of feature annotation.</text>
</comment>
<dbReference type="EC" id="5.1.1.3" evidence="2 7"/>
<feature type="binding site" evidence="7">
    <location>
        <begin position="43"/>
        <end position="44"/>
    </location>
    <ligand>
        <name>substrate</name>
    </ligand>
</feature>
<keyword evidence="4 7" id="KW-0573">Peptidoglycan synthesis</keyword>
<evidence type="ECO:0000313" key="9">
    <source>
        <dbReference type="Proteomes" id="UP000002217"/>
    </source>
</evidence>
<dbReference type="AlphaFoldDB" id="C8VX36"/>
<dbReference type="KEGG" id="dae:Dtox_1755"/>
<evidence type="ECO:0000256" key="2">
    <source>
        <dbReference type="ARBA" id="ARBA00013090"/>
    </source>
</evidence>
<evidence type="ECO:0000256" key="5">
    <source>
        <dbReference type="ARBA" id="ARBA00023235"/>
    </source>
</evidence>
<organism evidence="8 9">
    <name type="scientific">Desulfofarcimen acetoxidans (strain ATCC 49208 / DSM 771 / KCTC 5769 / VKM B-1644 / 5575)</name>
    <name type="common">Desulfotomaculum acetoxidans</name>
    <dbReference type="NCBI Taxonomy" id="485916"/>
    <lineage>
        <taxon>Bacteria</taxon>
        <taxon>Bacillati</taxon>
        <taxon>Bacillota</taxon>
        <taxon>Clostridia</taxon>
        <taxon>Eubacteriales</taxon>
        <taxon>Peptococcaceae</taxon>
        <taxon>Desulfofarcimen</taxon>
    </lineage>
</organism>
<feature type="binding site" evidence="7">
    <location>
        <begin position="11"/>
        <end position="12"/>
    </location>
    <ligand>
        <name>substrate</name>
    </ligand>
</feature>